<organism evidence="2 3">
    <name type="scientific">Priestia megaterium (strain ATCC 14581 / DSM 32 / CCUG 1817 / JCM 2506 / NBRC 15308 / NCIMB 9376 / NCTC 10342 / NRRL B-14308 / VKM B-512 / Ford 19)</name>
    <name type="common">Bacillus megaterium</name>
    <dbReference type="NCBI Taxonomy" id="1348623"/>
    <lineage>
        <taxon>Bacteria</taxon>
        <taxon>Bacillati</taxon>
        <taxon>Bacillota</taxon>
        <taxon>Bacilli</taxon>
        <taxon>Bacillales</taxon>
        <taxon>Bacillaceae</taxon>
        <taxon>Priestia</taxon>
    </lineage>
</organism>
<evidence type="ECO:0000256" key="1">
    <source>
        <dbReference type="SAM" id="MobiDB-lite"/>
    </source>
</evidence>
<dbReference type="InterPro" id="IPR024980">
    <property type="entry name" value="DUF3886"/>
</dbReference>
<feature type="region of interest" description="Disordered" evidence="1">
    <location>
        <begin position="35"/>
        <end position="82"/>
    </location>
</feature>
<dbReference type="GeneID" id="93644797"/>
<evidence type="ECO:0000313" key="3">
    <source>
        <dbReference type="Proteomes" id="UP000031829"/>
    </source>
</evidence>
<feature type="region of interest" description="Disordered" evidence="1">
    <location>
        <begin position="1"/>
        <end position="20"/>
    </location>
</feature>
<sequence length="82" mass="9753">MAKKKQKQSAQKQSDQLSIKDQLNDSLLKQLQAKKQALSLKEEEQKETERKEAARIRKEKEKNKSFEELLNESDMNWSEFKK</sequence>
<dbReference type="Proteomes" id="UP000031829">
    <property type="component" value="Chromosome"/>
</dbReference>
<name>A0A0B6AHS8_PRIM2</name>
<protein>
    <recommendedName>
        <fullName evidence="4">DUF3886 domain-containing protein</fullName>
    </recommendedName>
</protein>
<dbReference type="RefSeq" id="WP_034649007.1">
    <property type="nucleotide sequence ID" value="NZ_BCVB01000001.1"/>
</dbReference>
<feature type="compositionally biased region" description="Basic and acidic residues" evidence="1">
    <location>
        <begin position="40"/>
        <end position="67"/>
    </location>
</feature>
<proteinExistence type="predicted"/>
<dbReference type="AlphaFoldDB" id="A0A0B6AHS8"/>
<gene>
    <name evidence="2" type="ORF">BG04_1321</name>
</gene>
<dbReference type="KEGG" id="bmeg:BG04_1321"/>
<dbReference type="HOGENOM" id="CLU_177522_0_1_9"/>
<dbReference type="Pfam" id="PF13025">
    <property type="entry name" value="DUF3886"/>
    <property type="match status" value="1"/>
</dbReference>
<evidence type="ECO:0000313" key="2">
    <source>
        <dbReference type="EMBL" id="AJI20602.1"/>
    </source>
</evidence>
<evidence type="ECO:0008006" key="4">
    <source>
        <dbReference type="Google" id="ProtNLM"/>
    </source>
</evidence>
<accession>A0A0B6AHS8</accession>
<dbReference type="EMBL" id="CP009920">
    <property type="protein sequence ID" value="AJI20602.1"/>
    <property type="molecule type" value="Genomic_DNA"/>
</dbReference>
<reference evidence="2 3" key="1">
    <citation type="journal article" date="2015" name="Genome Announc.">
        <title>Complete genome sequences for 35 biothreat assay-relevant bacillus species.</title>
        <authorList>
            <person name="Johnson S.L."/>
            <person name="Daligault H.E."/>
            <person name="Davenport K.W."/>
            <person name="Jaissle J."/>
            <person name="Frey K.G."/>
            <person name="Ladner J.T."/>
            <person name="Broomall S.M."/>
            <person name="Bishop-Lilly K.A."/>
            <person name="Bruce D.C."/>
            <person name="Gibbons H.S."/>
            <person name="Coyne S.R."/>
            <person name="Lo C.C."/>
            <person name="Meincke L."/>
            <person name="Munk A.C."/>
            <person name="Koroleva G.I."/>
            <person name="Rosenzweig C.N."/>
            <person name="Palacios G.F."/>
            <person name="Redden C.L."/>
            <person name="Minogue T.D."/>
            <person name="Chain P.S."/>
        </authorList>
    </citation>
    <scope>NUCLEOTIDE SEQUENCE [LARGE SCALE GENOMIC DNA]</scope>
    <source>
        <strain evidence="3">ATCC 14581 / DSM 32 / JCM 2506 / NBRC 15308 / NCIMB 9376 / NCTC 10342 / NRRL B-14308 / VKM B-512</strain>
    </source>
</reference>